<dbReference type="Gene3D" id="3.40.50.1580">
    <property type="entry name" value="Nucleoside phosphorylase domain"/>
    <property type="match status" value="1"/>
</dbReference>
<sequence length="354" mass="39406">MVDRHLYTIGWICAITTELIAARAFLDEKHDPPKERKANDPHNYELGKIADHYVVIVCLPEGEYGTTSAAEVATSSTLSFPNIRFGLMVGIGGGAPTNNHDIRLGDVVVGIPGNGEGGTFAYDFEKKIQNQTFVKAGFLDQPPKLLRAVIPGLKASYKMHGHRLNEAVNEALQKHPRLKEEFSRPRTADRLYKSTFTHVSEGSKNCLKCGNNPSNLIQRHPRQENEDNSAIHYGLIASANKLMKDAITRDKLAAEYGVLCFDMEAAGLMNRFPCLVIRGICDYADTHKNDEWQGFAAMISAAYARDLLGRFIPEERQERENANDIVENKKAEAQKTDEAYSSTESLLGNFLLYT</sequence>
<keyword evidence="1" id="KW-0175">Coiled coil</keyword>
<dbReference type="InterPro" id="IPR035994">
    <property type="entry name" value="Nucleoside_phosphorylase_sf"/>
</dbReference>
<evidence type="ECO:0000313" key="2">
    <source>
        <dbReference type="EMBL" id="KKP07020.1"/>
    </source>
</evidence>
<protein>
    <submittedName>
        <fullName evidence="2">Uncharacterized protein</fullName>
    </submittedName>
</protein>
<evidence type="ECO:0000313" key="3">
    <source>
        <dbReference type="Proteomes" id="UP000034112"/>
    </source>
</evidence>
<dbReference type="InterPro" id="IPR053137">
    <property type="entry name" value="NLR-like"/>
</dbReference>
<organism evidence="2 3">
    <name type="scientific">Trichoderma harzianum</name>
    <name type="common">Hypocrea lixii</name>
    <dbReference type="NCBI Taxonomy" id="5544"/>
    <lineage>
        <taxon>Eukaryota</taxon>
        <taxon>Fungi</taxon>
        <taxon>Dikarya</taxon>
        <taxon>Ascomycota</taxon>
        <taxon>Pezizomycotina</taxon>
        <taxon>Sordariomycetes</taxon>
        <taxon>Hypocreomycetidae</taxon>
        <taxon>Hypocreales</taxon>
        <taxon>Hypocreaceae</taxon>
        <taxon>Trichoderma</taxon>
    </lineage>
</organism>
<gene>
    <name evidence="2" type="ORF">THAR02_00899</name>
</gene>
<dbReference type="Proteomes" id="UP000034112">
    <property type="component" value="Unassembled WGS sequence"/>
</dbReference>
<dbReference type="OrthoDB" id="1577640at2759"/>
<dbReference type="GO" id="GO:0009116">
    <property type="term" value="P:nucleoside metabolic process"/>
    <property type="evidence" value="ECO:0007669"/>
    <property type="project" value="InterPro"/>
</dbReference>
<dbReference type="PANTHER" id="PTHR46082:SF11">
    <property type="entry name" value="AAA+ ATPASE DOMAIN-CONTAINING PROTEIN-RELATED"/>
    <property type="match status" value="1"/>
</dbReference>
<accession>A0A0F9XRJ7</accession>
<dbReference type="GO" id="GO:0003824">
    <property type="term" value="F:catalytic activity"/>
    <property type="evidence" value="ECO:0007669"/>
    <property type="project" value="InterPro"/>
</dbReference>
<name>A0A0F9XRJ7_TRIHA</name>
<proteinExistence type="predicted"/>
<dbReference type="EMBL" id="JOKZ01000014">
    <property type="protein sequence ID" value="KKP07020.1"/>
    <property type="molecule type" value="Genomic_DNA"/>
</dbReference>
<reference evidence="3" key="1">
    <citation type="journal article" date="2015" name="Genome Announc.">
        <title>Draft whole-genome sequence of the biocontrol agent Trichoderma harzianum T6776.</title>
        <authorList>
            <person name="Baroncelli R."/>
            <person name="Piaggeschi G."/>
            <person name="Fiorini L."/>
            <person name="Bertolini E."/>
            <person name="Zapparata A."/>
            <person name="Pe M.E."/>
            <person name="Sarrocco S."/>
            <person name="Vannacci G."/>
        </authorList>
    </citation>
    <scope>NUCLEOTIDE SEQUENCE [LARGE SCALE GENOMIC DNA]</scope>
    <source>
        <strain evidence="3">T6776</strain>
    </source>
</reference>
<evidence type="ECO:0000256" key="1">
    <source>
        <dbReference type="SAM" id="Coils"/>
    </source>
</evidence>
<feature type="coiled-coil region" evidence="1">
    <location>
        <begin position="312"/>
        <end position="339"/>
    </location>
</feature>
<dbReference type="PANTHER" id="PTHR46082">
    <property type="entry name" value="ATP/GTP-BINDING PROTEIN-RELATED"/>
    <property type="match status" value="1"/>
</dbReference>
<comment type="caution">
    <text evidence="2">The sequence shown here is derived from an EMBL/GenBank/DDBJ whole genome shotgun (WGS) entry which is preliminary data.</text>
</comment>
<dbReference type="AlphaFoldDB" id="A0A0F9XRJ7"/>
<dbReference type="SUPFAM" id="SSF53167">
    <property type="entry name" value="Purine and uridine phosphorylases"/>
    <property type="match status" value="1"/>
</dbReference>